<evidence type="ECO:0000313" key="2">
    <source>
        <dbReference type="Proteomes" id="UP000265816"/>
    </source>
</evidence>
<name>A0A398B5H0_9BACI</name>
<evidence type="ECO:0000313" key="1">
    <source>
        <dbReference type="EMBL" id="RID84674.1"/>
    </source>
</evidence>
<organism evidence="1 2">
    <name type="scientific">Mesobacillus zeae</name>
    <dbReference type="NCBI Taxonomy" id="1917180"/>
    <lineage>
        <taxon>Bacteria</taxon>
        <taxon>Bacillati</taxon>
        <taxon>Bacillota</taxon>
        <taxon>Bacilli</taxon>
        <taxon>Bacillales</taxon>
        <taxon>Bacillaceae</taxon>
        <taxon>Mesobacillus</taxon>
    </lineage>
</organism>
<comment type="caution">
    <text evidence="1">The sequence shown here is derived from an EMBL/GenBank/DDBJ whole genome shotgun (WGS) entry which is preliminary data.</text>
</comment>
<evidence type="ECO:0008006" key="3">
    <source>
        <dbReference type="Google" id="ProtNLM"/>
    </source>
</evidence>
<dbReference type="Pfam" id="PF17326">
    <property type="entry name" value="DUF5365"/>
    <property type="match status" value="1"/>
</dbReference>
<dbReference type="InterPro" id="IPR020355">
    <property type="entry name" value="Uncharacterised_YhcU"/>
</dbReference>
<dbReference type="RefSeq" id="WP_119113178.1">
    <property type="nucleotide sequence ID" value="NZ_CBCSEO010000001.1"/>
</dbReference>
<proteinExistence type="predicted"/>
<reference evidence="1 2" key="1">
    <citation type="submission" date="2018-08" db="EMBL/GenBank/DDBJ databases">
        <title>Bacillus jemisoniae sp. nov., Bacillus chryseoplanitiae sp. nov., Bacillus resnikiae sp. nov., and Bacillus frankliniae sp. nov., isolated from Viking spacecraft and associated surfaces.</title>
        <authorList>
            <person name="Seuylemezian A."/>
            <person name="Vaishampayan P."/>
        </authorList>
    </citation>
    <scope>NUCLEOTIDE SEQUENCE [LARGE SCALE GENOMIC DNA]</scope>
    <source>
        <strain evidence="1 2">JJ-247</strain>
    </source>
</reference>
<dbReference type="EMBL" id="QWVT01000019">
    <property type="protein sequence ID" value="RID84674.1"/>
    <property type="molecule type" value="Genomic_DNA"/>
</dbReference>
<dbReference type="OrthoDB" id="2966549at2"/>
<dbReference type="Proteomes" id="UP000265816">
    <property type="component" value="Unassembled WGS sequence"/>
</dbReference>
<dbReference type="AlphaFoldDB" id="A0A398B5H0"/>
<gene>
    <name evidence="1" type="ORF">D1970_12370</name>
</gene>
<keyword evidence="2" id="KW-1185">Reference proteome</keyword>
<sequence>MKIVFASTPGQEKRICELIRYFYSEVLPMYFTDEDITEFEKHQVLHTNREHFENFSTLRDAFRVITSLQTLISILEEGSFSDRYCNIYWKNVKILSDFGLYFPFEYNQFFDVEPIQQDYISIYSKAGNSILI</sequence>
<protein>
    <recommendedName>
        <fullName evidence="3">YhcU family protein</fullName>
    </recommendedName>
</protein>
<accession>A0A398B5H0</accession>